<evidence type="ECO:0000313" key="1">
    <source>
        <dbReference type="EMBL" id="EAU55733.1"/>
    </source>
</evidence>
<name>Q0F217_9PROT</name>
<dbReference type="AlphaFoldDB" id="Q0F217"/>
<keyword evidence="2" id="KW-1185">Reference proteome</keyword>
<evidence type="ECO:0000313" key="2">
    <source>
        <dbReference type="Proteomes" id="UP000005297"/>
    </source>
</evidence>
<reference evidence="1 2" key="1">
    <citation type="submission" date="2006-09" db="EMBL/GenBank/DDBJ databases">
        <authorList>
            <person name="Emerson D."/>
            <person name="Ferriera S."/>
            <person name="Johnson J."/>
            <person name="Kravitz S."/>
            <person name="Halpern A."/>
            <person name="Remington K."/>
            <person name="Beeson K."/>
            <person name="Tran B."/>
            <person name="Rogers Y.-H."/>
            <person name="Friedman R."/>
            <person name="Venter J.C."/>
        </authorList>
    </citation>
    <scope>NUCLEOTIDE SEQUENCE [LARGE SCALE GENOMIC DNA]</scope>
    <source>
        <strain evidence="1 2">PV-1</strain>
    </source>
</reference>
<dbReference type="HOGENOM" id="CLU_3081568_0_0_0"/>
<keyword evidence="1" id="KW-0456">Lyase</keyword>
<dbReference type="EMBL" id="AATS01000002">
    <property type="protein sequence ID" value="EAU55733.1"/>
    <property type="molecule type" value="Genomic_DNA"/>
</dbReference>
<comment type="caution">
    <text evidence="1">The sequence shown here is derived from an EMBL/GenBank/DDBJ whole genome shotgun (WGS) entry which is preliminary data.</text>
</comment>
<gene>
    <name evidence="1" type="ORF">SPV1_02257</name>
</gene>
<dbReference type="Proteomes" id="UP000005297">
    <property type="component" value="Unassembled WGS sequence"/>
</dbReference>
<protein>
    <submittedName>
        <fullName evidence="1">Phosphatidylserine decarboxylase</fullName>
        <ecNumber evidence="1">4.1.1.65</ecNumber>
    </submittedName>
</protein>
<dbReference type="EC" id="4.1.1.65" evidence="1"/>
<dbReference type="STRING" id="314344.AL013_05265"/>
<sequence length="52" mass="6054">MRWIGDPQGKLLSGAFFLVRSLYAQRMNTAEKTAVMLFFHQPKLCHNDMLIK</sequence>
<organism evidence="1 2">
    <name type="scientific">Mariprofundus ferrooxydans PV-1</name>
    <dbReference type="NCBI Taxonomy" id="314345"/>
    <lineage>
        <taxon>Bacteria</taxon>
        <taxon>Pseudomonadati</taxon>
        <taxon>Pseudomonadota</taxon>
        <taxon>Candidatius Mariprofundia</taxon>
        <taxon>Mariprofundales</taxon>
        <taxon>Mariprofundaceae</taxon>
        <taxon>Mariprofundus</taxon>
    </lineage>
</organism>
<dbReference type="GO" id="GO:0004609">
    <property type="term" value="F:phosphatidylserine decarboxylase activity"/>
    <property type="evidence" value="ECO:0007669"/>
    <property type="project" value="UniProtKB-EC"/>
</dbReference>
<proteinExistence type="predicted"/>
<dbReference type="InParanoid" id="Q0F217"/>
<accession>Q0F217</accession>